<evidence type="ECO:0000256" key="3">
    <source>
        <dbReference type="ARBA" id="ARBA00022723"/>
    </source>
</evidence>
<comment type="catalytic activity">
    <reaction evidence="8 10">
        <text>dITP + H2O = dIMP + diphosphate + H(+)</text>
        <dbReference type="Rhea" id="RHEA:28342"/>
        <dbReference type="ChEBI" id="CHEBI:15377"/>
        <dbReference type="ChEBI" id="CHEBI:15378"/>
        <dbReference type="ChEBI" id="CHEBI:33019"/>
        <dbReference type="ChEBI" id="CHEBI:61194"/>
        <dbReference type="ChEBI" id="CHEBI:61382"/>
        <dbReference type="EC" id="3.6.1.66"/>
    </reaction>
</comment>
<comment type="cofactor">
    <cofactor evidence="10">
        <name>Mg(2+)</name>
        <dbReference type="ChEBI" id="CHEBI:18420"/>
    </cofactor>
    <text evidence="10">Binds 1 Mg(2+) ion per subunit.</text>
</comment>
<feature type="binding site" evidence="10">
    <location>
        <position position="73"/>
    </location>
    <ligand>
        <name>Mg(2+)</name>
        <dbReference type="ChEBI" id="CHEBI:18420"/>
    </ligand>
</feature>
<sequence>MNQDKIIIATNNAGKLAEFTEMFAPFGIQVLGLKDLQNVPDIEENGVSFAENATTKATAIAKTTLDIPVIADDSGLMVEALNGEPGIHSARYAGDHDDSANVKKVLRQLGNLPEAERAATFHTTIVAVKPNGKELVASGEVHGFITTAPRGKGGFGYDPIFYAPELGKTFAEATATEKNQVSHRGRALQELMKNFEKWWNED</sequence>
<dbReference type="GO" id="GO:0036222">
    <property type="term" value="F:XTP diphosphatase activity"/>
    <property type="evidence" value="ECO:0007669"/>
    <property type="project" value="UniProtKB-UniRule"/>
</dbReference>
<accession>A0A4P6YWE4</accession>
<dbReference type="GO" id="GO:0009117">
    <property type="term" value="P:nucleotide metabolic process"/>
    <property type="evidence" value="ECO:0007669"/>
    <property type="project" value="UniProtKB-KW"/>
</dbReference>
<dbReference type="AlphaFoldDB" id="A0A4P6YWE4"/>
<evidence type="ECO:0000256" key="11">
    <source>
        <dbReference type="RuleBase" id="RU003781"/>
    </source>
</evidence>
<dbReference type="KEGG" id="wei:EQG49_12510"/>
<feature type="binding site" evidence="10">
    <location>
        <begin position="155"/>
        <end position="158"/>
    </location>
    <ligand>
        <name>substrate</name>
    </ligand>
</feature>
<evidence type="ECO:0000256" key="9">
    <source>
        <dbReference type="ARBA" id="ARBA00052017"/>
    </source>
</evidence>
<dbReference type="GO" id="GO:0000166">
    <property type="term" value="F:nucleotide binding"/>
    <property type="evidence" value="ECO:0007669"/>
    <property type="project" value="UniProtKB-KW"/>
</dbReference>
<dbReference type="Gene3D" id="3.90.950.10">
    <property type="match status" value="1"/>
</dbReference>
<evidence type="ECO:0000256" key="8">
    <source>
        <dbReference type="ARBA" id="ARBA00051875"/>
    </source>
</evidence>
<dbReference type="NCBIfam" id="NF011397">
    <property type="entry name" value="PRK14822.1"/>
    <property type="match status" value="1"/>
</dbReference>
<feature type="binding site" evidence="10">
    <location>
        <position position="43"/>
    </location>
    <ligand>
        <name>Mg(2+)</name>
        <dbReference type="ChEBI" id="CHEBI:18420"/>
    </ligand>
</feature>
<dbReference type="GO" id="GO:0009146">
    <property type="term" value="P:purine nucleoside triphosphate catabolic process"/>
    <property type="evidence" value="ECO:0007669"/>
    <property type="project" value="UniProtKB-UniRule"/>
</dbReference>
<keyword evidence="13" id="KW-1185">Reference proteome</keyword>
<evidence type="ECO:0000256" key="6">
    <source>
        <dbReference type="ARBA" id="ARBA00022842"/>
    </source>
</evidence>
<evidence type="ECO:0000256" key="4">
    <source>
        <dbReference type="ARBA" id="ARBA00022741"/>
    </source>
</evidence>
<dbReference type="GO" id="GO:0035870">
    <property type="term" value="F:dITP diphosphatase activity"/>
    <property type="evidence" value="ECO:0007669"/>
    <property type="project" value="UniProtKB-UniRule"/>
</dbReference>
<dbReference type="OrthoDB" id="9807456at2"/>
<dbReference type="NCBIfam" id="TIGR00042">
    <property type="entry name" value="RdgB/HAM1 family non-canonical purine NTP pyrophosphatase"/>
    <property type="match status" value="1"/>
</dbReference>
<dbReference type="Pfam" id="PF01725">
    <property type="entry name" value="Ham1p_like"/>
    <property type="match status" value="1"/>
</dbReference>
<comment type="catalytic activity">
    <reaction evidence="9 10">
        <text>XTP + H2O = XMP + diphosphate + H(+)</text>
        <dbReference type="Rhea" id="RHEA:28610"/>
        <dbReference type="ChEBI" id="CHEBI:15377"/>
        <dbReference type="ChEBI" id="CHEBI:15378"/>
        <dbReference type="ChEBI" id="CHEBI:33019"/>
        <dbReference type="ChEBI" id="CHEBI:57464"/>
        <dbReference type="ChEBI" id="CHEBI:61314"/>
        <dbReference type="EC" id="3.6.1.66"/>
    </reaction>
</comment>
<comment type="catalytic activity">
    <reaction evidence="10">
        <text>ITP + H2O = IMP + diphosphate + H(+)</text>
        <dbReference type="Rhea" id="RHEA:29399"/>
        <dbReference type="ChEBI" id="CHEBI:15377"/>
        <dbReference type="ChEBI" id="CHEBI:15378"/>
        <dbReference type="ChEBI" id="CHEBI:33019"/>
        <dbReference type="ChEBI" id="CHEBI:58053"/>
        <dbReference type="ChEBI" id="CHEBI:61402"/>
        <dbReference type="EC" id="3.6.1.66"/>
    </reaction>
</comment>
<dbReference type="PANTHER" id="PTHR11067">
    <property type="entry name" value="INOSINE TRIPHOSPHATE PYROPHOSPHATASE/HAM1 PROTEIN"/>
    <property type="match status" value="1"/>
</dbReference>
<evidence type="ECO:0000313" key="12">
    <source>
        <dbReference type="EMBL" id="QBO37219.1"/>
    </source>
</evidence>
<protein>
    <recommendedName>
        <fullName evidence="10">dITP/XTP pyrophosphatase</fullName>
        <ecNumber evidence="10">3.6.1.66</ecNumber>
    </recommendedName>
    <alternativeName>
        <fullName evidence="10">Non-canonical purine NTP pyrophosphatase</fullName>
    </alternativeName>
    <alternativeName>
        <fullName evidence="10">Non-standard purine NTP pyrophosphatase</fullName>
    </alternativeName>
    <alternativeName>
        <fullName evidence="10">Nucleoside-triphosphate diphosphatase</fullName>
    </alternativeName>
    <alternativeName>
        <fullName evidence="10">Nucleoside-triphosphate pyrophosphatase</fullName>
        <shortName evidence="10">NTPase</shortName>
    </alternativeName>
</protein>
<feature type="active site" description="Proton acceptor" evidence="10">
    <location>
        <position position="73"/>
    </location>
</feature>
<feature type="binding site" evidence="10">
    <location>
        <position position="74"/>
    </location>
    <ligand>
        <name>substrate</name>
    </ligand>
</feature>
<feature type="binding site" evidence="10">
    <location>
        <begin position="183"/>
        <end position="184"/>
    </location>
    <ligand>
        <name>substrate</name>
    </ligand>
</feature>
<keyword evidence="7 10" id="KW-0546">Nucleotide metabolism</keyword>
<proteinExistence type="inferred from homology"/>
<dbReference type="FunFam" id="3.90.950.10:FF:000001">
    <property type="entry name" value="dITP/XTP pyrophosphatase"/>
    <property type="match status" value="1"/>
</dbReference>
<evidence type="ECO:0000256" key="2">
    <source>
        <dbReference type="ARBA" id="ARBA00011738"/>
    </source>
</evidence>
<dbReference type="EC" id="3.6.1.66" evidence="10"/>
<reference evidence="13" key="1">
    <citation type="submission" date="2019-03" db="EMBL/GenBank/DDBJ databases">
        <title>Weissella sp. 26KH-42 Genome sequencing.</title>
        <authorList>
            <person name="Heo J."/>
            <person name="Kim S.-J."/>
            <person name="Kim J.-S."/>
            <person name="Hong S.-B."/>
            <person name="Kwon S.-W."/>
        </authorList>
    </citation>
    <scope>NUCLEOTIDE SEQUENCE [LARGE SCALE GENOMIC DNA]</scope>
    <source>
        <strain evidence="13">26KH-42</strain>
    </source>
</reference>
<keyword evidence="5 10" id="KW-0378">Hydrolase</keyword>
<dbReference type="CDD" id="cd00515">
    <property type="entry name" value="HAM1"/>
    <property type="match status" value="1"/>
</dbReference>
<dbReference type="InterPro" id="IPR002637">
    <property type="entry name" value="RdgB/HAM1"/>
</dbReference>
<dbReference type="Proteomes" id="UP000292886">
    <property type="component" value="Chromosome"/>
</dbReference>
<evidence type="ECO:0000256" key="5">
    <source>
        <dbReference type="ARBA" id="ARBA00022801"/>
    </source>
</evidence>
<keyword evidence="4 10" id="KW-0547">Nucleotide-binding</keyword>
<dbReference type="GO" id="GO:0005829">
    <property type="term" value="C:cytosol"/>
    <property type="evidence" value="ECO:0007669"/>
    <property type="project" value="TreeGrafter"/>
</dbReference>
<dbReference type="SUPFAM" id="SSF52972">
    <property type="entry name" value="ITPase-like"/>
    <property type="match status" value="1"/>
</dbReference>
<keyword evidence="6 10" id="KW-0460">Magnesium</keyword>
<dbReference type="InterPro" id="IPR020922">
    <property type="entry name" value="dITP/XTP_pyrophosphatase"/>
</dbReference>
<comment type="similarity">
    <text evidence="1 10 11">Belongs to the HAM1 NTPase family.</text>
</comment>
<comment type="function">
    <text evidence="10">Pyrophosphatase that catalyzes the hydrolysis of nucleoside triphosphates to their monophosphate derivatives, with a high preference for the non-canonical purine nucleotides XTP (xanthosine triphosphate), dITP (deoxyinosine triphosphate) and ITP. Seems to function as a house-cleaning enzyme that removes non-canonical purine nucleotides from the nucleotide pool, thus preventing their incorporation into DNA/RNA and avoiding chromosomal lesions.</text>
</comment>
<evidence type="ECO:0000313" key="13">
    <source>
        <dbReference type="Proteomes" id="UP000292886"/>
    </source>
</evidence>
<gene>
    <name evidence="12" type="ORF">EQG49_12510</name>
</gene>
<dbReference type="HAMAP" id="MF_01405">
    <property type="entry name" value="Non_canon_purine_NTPase"/>
    <property type="match status" value="1"/>
</dbReference>
<dbReference type="EMBL" id="CP037940">
    <property type="protein sequence ID" value="QBO37219.1"/>
    <property type="molecule type" value="Genomic_DNA"/>
</dbReference>
<dbReference type="RefSeq" id="WP_133364296.1">
    <property type="nucleotide sequence ID" value="NZ_CP037940.1"/>
</dbReference>
<evidence type="ECO:0000256" key="10">
    <source>
        <dbReference type="HAMAP-Rule" id="MF_01405"/>
    </source>
</evidence>
<dbReference type="InterPro" id="IPR029001">
    <property type="entry name" value="ITPase-like_fam"/>
</dbReference>
<dbReference type="GO" id="GO:0046872">
    <property type="term" value="F:metal ion binding"/>
    <property type="evidence" value="ECO:0007669"/>
    <property type="project" value="UniProtKB-KW"/>
</dbReference>
<feature type="binding site" evidence="10">
    <location>
        <begin position="10"/>
        <end position="15"/>
    </location>
    <ligand>
        <name>substrate</name>
    </ligand>
</feature>
<name>A0A4P6YWE4_9LACO</name>
<dbReference type="PANTHER" id="PTHR11067:SF9">
    <property type="entry name" value="INOSINE TRIPHOSPHATE PYROPHOSPHATASE"/>
    <property type="match status" value="1"/>
</dbReference>
<evidence type="ECO:0000256" key="1">
    <source>
        <dbReference type="ARBA" id="ARBA00008023"/>
    </source>
</evidence>
<dbReference type="GO" id="GO:0036220">
    <property type="term" value="F:ITP diphosphatase activity"/>
    <property type="evidence" value="ECO:0007669"/>
    <property type="project" value="UniProtKB-UniRule"/>
</dbReference>
<feature type="binding site" evidence="10">
    <location>
        <position position="178"/>
    </location>
    <ligand>
        <name>substrate</name>
    </ligand>
</feature>
<evidence type="ECO:0000256" key="7">
    <source>
        <dbReference type="ARBA" id="ARBA00023080"/>
    </source>
</evidence>
<comment type="subunit">
    <text evidence="2 10">Homodimer.</text>
</comment>
<organism evidence="12 13">
    <name type="scientific">Periweissella cryptocerci</name>
    <dbReference type="NCBI Taxonomy" id="2506420"/>
    <lineage>
        <taxon>Bacteria</taxon>
        <taxon>Bacillati</taxon>
        <taxon>Bacillota</taxon>
        <taxon>Bacilli</taxon>
        <taxon>Lactobacillales</taxon>
        <taxon>Lactobacillaceae</taxon>
        <taxon>Periweissella</taxon>
    </lineage>
</organism>
<dbReference type="GO" id="GO:0017111">
    <property type="term" value="F:ribonucleoside triphosphate phosphatase activity"/>
    <property type="evidence" value="ECO:0007669"/>
    <property type="project" value="InterPro"/>
</dbReference>
<keyword evidence="3 10" id="KW-0479">Metal-binding</keyword>